<dbReference type="GO" id="GO:0006269">
    <property type="term" value="P:DNA replication, synthesis of primer"/>
    <property type="evidence" value="ECO:0007669"/>
    <property type="project" value="TreeGrafter"/>
</dbReference>
<evidence type="ECO:0000313" key="5">
    <source>
        <dbReference type="EMBL" id="DAF54216.1"/>
    </source>
</evidence>
<organism evidence="5">
    <name type="scientific">Siphoviridae sp. ct8hB11</name>
    <dbReference type="NCBI Taxonomy" id="2827790"/>
    <lineage>
        <taxon>Viruses</taxon>
        <taxon>Duplodnaviria</taxon>
        <taxon>Heunggongvirae</taxon>
        <taxon>Uroviricota</taxon>
        <taxon>Caudoviricetes</taxon>
    </lineage>
</organism>
<keyword evidence="1" id="KW-0479">Metal-binding</keyword>
<proteinExistence type="predicted"/>
<dbReference type="InterPro" id="IPR002694">
    <property type="entry name" value="Znf_CHC2"/>
</dbReference>
<dbReference type="GO" id="GO:0003899">
    <property type="term" value="F:DNA-directed RNA polymerase activity"/>
    <property type="evidence" value="ECO:0007669"/>
    <property type="project" value="InterPro"/>
</dbReference>
<protein>
    <submittedName>
        <fullName evidence="5">DNA primase</fullName>
    </submittedName>
</protein>
<dbReference type="GO" id="GO:0008270">
    <property type="term" value="F:zinc ion binding"/>
    <property type="evidence" value="ECO:0007669"/>
    <property type="project" value="UniProtKB-KW"/>
</dbReference>
<dbReference type="InterPro" id="IPR036977">
    <property type="entry name" value="DNA_primase_Znf_CHC2"/>
</dbReference>
<dbReference type="PANTHER" id="PTHR30313:SF2">
    <property type="entry name" value="DNA PRIMASE"/>
    <property type="match status" value="1"/>
</dbReference>
<dbReference type="SMART" id="SM00400">
    <property type="entry name" value="ZnF_CHCC"/>
    <property type="match status" value="1"/>
</dbReference>
<evidence type="ECO:0000256" key="3">
    <source>
        <dbReference type="ARBA" id="ARBA00022833"/>
    </source>
</evidence>
<evidence type="ECO:0000256" key="1">
    <source>
        <dbReference type="ARBA" id="ARBA00022723"/>
    </source>
</evidence>
<accession>A0A8S5STD9</accession>
<dbReference type="GO" id="GO:0003677">
    <property type="term" value="F:DNA binding"/>
    <property type="evidence" value="ECO:0007669"/>
    <property type="project" value="InterPro"/>
</dbReference>
<dbReference type="Pfam" id="PF01807">
    <property type="entry name" value="Zn_ribbon_DnaG"/>
    <property type="match status" value="1"/>
</dbReference>
<dbReference type="SUPFAM" id="SSF57783">
    <property type="entry name" value="Zinc beta-ribbon"/>
    <property type="match status" value="1"/>
</dbReference>
<dbReference type="PANTHER" id="PTHR30313">
    <property type="entry name" value="DNA PRIMASE"/>
    <property type="match status" value="1"/>
</dbReference>
<evidence type="ECO:0000256" key="2">
    <source>
        <dbReference type="ARBA" id="ARBA00022771"/>
    </source>
</evidence>
<reference evidence="5" key="1">
    <citation type="journal article" date="2021" name="Proc. Natl. Acad. Sci. U.S.A.">
        <title>A Catalog of Tens of Thousands of Viruses from Human Metagenomes Reveals Hidden Associations with Chronic Diseases.</title>
        <authorList>
            <person name="Tisza M.J."/>
            <person name="Buck C.B."/>
        </authorList>
    </citation>
    <scope>NUCLEOTIDE SEQUENCE</scope>
    <source>
        <strain evidence="5">Ct8hB11</strain>
    </source>
</reference>
<dbReference type="InterPro" id="IPR050219">
    <property type="entry name" value="DnaG_primase"/>
</dbReference>
<dbReference type="EMBL" id="BK032675">
    <property type="protein sequence ID" value="DAF54216.1"/>
    <property type="molecule type" value="Genomic_DNA"/>
</dbReference>
<keyword evidence="3" id="KW-0862">Zinc</keyword>
<evidence type="ECO:0000259" key="4">
    <source>
        <dbReference type="SMART" id="SM00400"/>
    </source>
</evidence>
<name>A0A8S5STD9_9CAUD</name>
<keyword evidence="2" id="KW-0863">Zinc-finger</keyword>
<feature type="domain" description="Zinc finger CHC2-type" evidence="4">
    <location>
        <begin position="30"/>
        <end position="82"/>
    </location>
</feature>
<dbReference type="Gene3D" id="3.90.580.10">
    <property type="entry name" value="Zinc finger, CHC2-type domain"/>
    <property type="match status" value="1"/>
</dbReference>
<sequence length="169" mass="19543">MKYDTEKIRLANPFKEWLERYGIEINRKGFAKCPFHSEKTASFRVYADSTYHCFGCGAHGDVISFVMAVQNVPFEDACAFLDRDISYSEQRRIDRIKRKKDSAADKREKARVDFWSAFDDWKLNEDIISAYKPSNAYEKPNAMFLSALAVRGMLNHKLSVAEAEYAMRG</sequence>